<organism evidence="1 2">
    <name type="scientific">Candidatus Mediterraneibacter stercoravium</name>
    <dbReference type="NCBI Taxonomy" id="2838685"/>
    <lineage>
        <taxon>Bacteria</taxon>
        <taxon>Bacillati</taxon>
        <taxon>Bacillota</taxon>
        <taxon>Clostridia</taxon>
        <taxon>Lachnospirales</taxon>
        <taxon>Lachnospiraceae</taxon>
        <taxon>Mediterraneibacter</taxon>
    </lineage>
</organism>
<reference evidence="1" key="2">
    <citation type="submission" date="2021-04" db="EMBL/GenBank/DDBJ databases">
        <authorList>
            <person name="Gilroy R."/>
        </authorList>
    </citation>
    <scope>NUCLEOTIDE SEQUENCE</scope>
    <source>
        <strain evidence="1">CHK196-3914</strain>
    </source>
</reference>
<dbReference type="AlphaFoldDB" id="A0A9D2GAD5"/>
<evidence type="ECO:0000313" key="2">
    <source>
        <dbReference type="Proteomes" id="UP000824116"/>
    </source>
</evidence>
<dbReference type="SFLD" id="SFLDG01129">
    <property type="entry name" value="C1.5:_HAD__Beta-PGM__Phosphata"/>
    <property type="match status" value="1"/>
</dbReference>
<dbReference type="InterPro" id="IPR023198">
    <property type="entry name" value="PGP-like_dom2"/>
</dbReference>
<protein>
    <submittedName>
        <fullName evidence="1">HAD family phosphatase</fullName>
    </submittedName>
</protein>
<dbReference type="Pfam" id="PF00702">
    <property type="entry name" value="Hydrolase"/>
    <property type="match status" value="1"/>
</dbReference>
<gene>
    <name evidence="1" type="ORF">H9723_09240</name>
</gene>
<dbReference type="SUPFAM" id="SSF56784">
    <property type="entry name" value="HAD-like"/>
    <property type="match status" value="1"/>
</dbReference>
<dbReference type="InterPro" id="IPR036412">
    <property type="entry name" value="HAD-like_sf"/>
</dbReference>
<dbReference type="PANTHER" id="PTHR43611">
    <property type="entry name" value="ALPHA-D-GLUCOSE 1-PHOSPHATE PHOSPHATASE"/>
    <property type="match status" value="1"/>
</dbReference>
<dbReference type="NCBIfam" id="TIGR01509">
    <property type="entry name" value="HAD-SF-IA-v3"/>
    <property type="match status" value="1"/>
</dbReference>
<reference evidence="1" key="1">
    <citation type="journal article" date="2021" name="PeerJ">
        <title>Extensive microbial diversity within the chicken gut microbiome revealed by metagenomics and culture.</title>
        <authorList>
            <person name="Gilroy R."/>
            <person name="Ravi A."/>
            <person name="Getino M."/>
            <person name="Pursley I."/>
            <person name="Horton D.L."/>
            <person name="Alikhan N.F."/>
            <person name="Baker D."/>
            <person name="Gharbi K."/>
            <person name="Hall N."/>
            <person name="Watson M."/>
            <person name="Adriaenssens E.M."/>
            <person name="Foster-Nyarko E."/>
            <person name="Jarju S."/>
            <person name="Secka A."/>
            <person name="Antonio M."/>
            <person name="Oren A."/>
            <person name="Chaudhuri R.R."/>
            <person name="La Ragione R."/>
            <person name="Hildebrand F."/>
            <person name="Pallen M.J."/>
        </authorList>
    </citation>
    <scope>NUCLEOTIDE SEQUENCE</scope>
    <source>
        <strain evidence="1">CHK196-3914</strain>
    </source>
</reference>
<dbReference type="CDD" id="cd02603">
    <property type="entry name" value="HAD_sEH-N_like"/>
    <property type="match status" value="1"/>
</dbReference>
<dbReference type="InterPro" id="IPR006439">
    <property type="entry name" value="HAD-SF_hydro_IA"/>
</dbReference>
<dbReference type="PANTHER" id="PTHR43611:SF3">
    <property type="entry name" value="FLAVIN MONONUCLEOTIDE HYDROLASE 1, CHLOROPLATIC"/>
    <property type="match status" value="1"/>
</dbReference>
<dbReference type="Gene3D" id="1.10.150.240">
    <property type="entry name" value="Putative phosphatase, domain 2"/>
    <property type="match status" value="1"/>
</dbReference>
<comment type="caution">
    <text evidence="1">The sequence shown here is derived from an EMBL/GenBank/DDBJ whole genome shotgun (WGS) entry which is preliminary data.</text>
</comment>
<dbReference type="EMBL" id="DXAY01000218">
    <property type="protein sequence ID" value="HIZ75405.1"/>
    <property type="molecule type" value="Genomic_DNA"/>
</dbReference>
<evidence type="ECO:0000313" key="1">
    <source>
        <dbReference type="EMBL" id="HIZ75405.1"/>
    </source>
</evidence>
<dbReference type="InterPro" id="IPR023214">
    <property type="entry name" value="HAD_sf"/>
</dbReference>
<name>A0A9D2GAD5_9FIRM</name>
<dbReference type="SFLD" id="SFLDS00003">
    <property type="entry name" value="Haloacid_Dehalogenase"/>
    <property type="match status" value="1"/>
</dbReference>
<proteinExistence type="predicted"/>
<accession>A0A9D2GAD5</accession>
<dbReference type="Gene3D" id="3.40.50.1000">
    <property type="entry name" value="HAD superfamily/HAD-like"/>
    <property type="match status" value="1"/>
</dbReference>
<dbReference type="Proteomes" id="UP000824116">
    <property type="component" value="Unassembled WGS sequence"/>
</dbReference>
<sequence length="196" mass="22796">MKYKNIIFDFGNVIGRFNGLYLLRQFCSSEEDVQALSGSIYGDWASLDKGTVDYETYVEETVSRVPERLEKTVRTFFREWPGYVDFIPRTVRFIDELKETDAHIYLLSNASTYFAEWFSDSDVLKKFDGIVFSAPLKMAKPEPGIYRYLFETFQLVPEECFFIDDLKENIEAGRSLGMDGIIFKGDIEEVRRMIGL</sequence>